<evidence type="ECO:0000256" key="1">
    <source>
        <dbReference type="SAM" id="MobiDB-lite"/>
    </source>
</evidence>
<dbReference type="EMBL" id="SLVJ01000003">
    <property type="protein sequence ID" value="TCM69211.1"/>
    <property type="molecule type" value="Genomic_DNA"/>
</dbReference>
<dbReference type="InterPro" id="IPR024399">
    <property type="entry name" value="DUF2628"/>
</dbReference>
<feature type="region of interest" description="Disordered" evidence="1">
    <location>
        <begin position="1"/>
        <end position="20"/>
    </location>
</feature>
<feature type="transmembrane region" description="Helical" evidence="2">
    <location>
        <begin position="103"/>
        <end position="123"/>
    </location>
</feature>
<dbReference type="Pfam" id="PF10947">
    <property type="entry name" value="DUF2628"/>
    <property type="match status" value="1"/>
</dbReference>
<feature type="transmembrane region" description="Helical" evidence="2">
    <location>
        <begin position="57"/>
        <end position="73"/>
    </location>
</feature>
<keyword evidence="2" id="KW-0472">Membrane</keyword>
<gene>
    <name evidence="3" type="ORF">EC844_103158</name>
</gene>
<evidence type="ECO:0000313" key="3">
    <source>
        <dbReference type="EMBL" id="TCM69211.1"/>
    </source>
</evidence>
<evidence type="ECO:0000313" key="4">
    <source>
        <dbReference type="Proteomes" id="UP000294963"/>
    </source>
</evidence>
<name>A0A4R1Y109_ACICA</name>
<dbReference type="Proteomes" id="UP000294963">
    <property type="component" value="Unassembled WGS sequence"/>
</dbReference>
<keyword evidence="2" id="KW-1133">Transmembrane helix</keyword>
<evidence type="ECO:0000256" key="2">
    <source>
        <dbReference type="SAM" id="Phobius"/>
    </source>
</evidence>
<keyword evidence="4" id="KW-1185">Reference proteome</keyword>
<organism evidence="3 4">
    <name type="scientific">Acinetobacter calcoaceticus</name>
    <dbReference type="NCBI Taxonomy" id="471"/>
    <lineage>
        <taxon>Bacteria</taxon>
        <taxon>Pseudomonadati</taxon>
        <taxon>Pseudomonadota</taxon>
        <taxon>Gammaproteobacteria</taxon>
        <taxon>Moraxellales</taxon>
        <taxon>Moraxellaceae</taxon>
        <taxon>Acinetobacter</taxon>
        <taxon>Acinetobacter calcoaceticus/baumannii complex</taxon>
    </lineage>
</organism>
<proteinExistence type="predicted"/>
<feature type="transmembrane region" description="Helical" evidence="2">
    <location>
        <begin position="78"/>
        <end position="97"/>
    </location>
</feature>
<feature type="transmembrane region" description="Helical" evidence="2">
    <location>
        <begin position="150"/>
        <end position="170"/>
    </location>
</feature>
<protein>
    <submittedName>
        <fullName evidence="3">Uncharacterized protein DUF2628</fullName>
    </submittedName>
</protein>
<keyword evidence="2" id="KW-0812">Transmembrane</keyword>
<sequence length="172" mass="19391">MTQSDPNSGAPFQPTAQRNPDYADNIQVHDRAVFVGEQYRAYYHEKFSEITAQKKTSGFNIAAFFLGILWLFYRKMYFYGCLGIVFMIMMGVLQEFVGYSGAGLNIAMSAVFGVYANTIYKYFVDQKIIKIQNTTSDEEKRKQLQQQGGTSWLAVGGVLGVLGIVIFMILNI</sequence>
<comment type="caution">
    <text evidence="3">The sequence shown here is derived from an EMBL/GenBank/DDBJ whole genome shotgun (WGS) entry which is preliminary data.</text>
</comment>
<dbReference type="AlphaFoldDB" id="A0A4R1Y109"/>
<reference evidence="3 4" key="1">
    <citation type="submission" date="2019-03" db="EMBL/GenBank/DDBJ databases">
        <title>Genomic analyses of the natural microbiome of Caenorhabditis elegans.</title>
        <authorList>
            <person name="Samuel B."/>
        </authorList>
    </citation>
    <scope>NUCLEOTIDE SEQUENCE [LARGE SCALE GENOMIC DNA]</scope>
    <source>
        <strain evidence="3 4">JUb89</strain>
    </source>
</reference>
<accession>A0A4R1Y109</accession>